<protein>
    <submittedName>
        <fullName evidence="2">Cyclase</fullName>
    </submittedName>
</protein>
<dbReference type="Gene3D" id="3.30.70.1230">
    <property type="entry name" value="Nucleotide cyclase"/>
    <property type="match status" value="2"/>
</dbReference>
<dbReference type="Gene3D" id="1.10.10.10">
    <property type="entry name" value="Winged helix-like DNA-binding domain superfamily/Winged helix DNA-binding domain"/>
    <property type="match status" value="1"/>
</dbReference>
<proteinExistence type="predicted"/>
<dbReference type="EMBL" id="LZJU01000063">
    <property type="protein sequence ID" value="OBH76825.1"/>
    <property type="molecule type" value="Genomic_DNA"/>
</dbReference>
<accession>A0A1A2TKE6</accession>
<dbReference type="PANTHER" id="PTHR47691">
    <property type="entry name" value="REGULATOR-RELATED"/>
    <property type="match status" value="1"/>
</dbReference>
<reference evidence="2 3" key="1">
    <citation type="submission" date="2016-06" db="EMBL/GenBank/DDBJ databases">
        <authorList>
            <person name="Kjaerup R.B."/>
            <person name="Dalgaard T.S."/>
            <person name="Juul-Madsen H.R."/>
        </authorList>
    </citation>
    <scope>NUCLEOTIDE SEQUENCE [LARGE SCALE GENOMIC DNA]</scope>
    <source>
        <strain evidence="2 3">E152</strain>
    </source>
</reference>
<dbReference type="InterPro" id="IPR029787">
    <property type="entry name" value="Nucleotide_cyclase"/>
</dbReference>
<sequence length="895" mass="95473">MNVSAVPTPSGVVTFLFTDIEGSTRRWESDADNMRAALFTHDAVLRSAIESHGGFLFKHTGDGVCAAFSSPRAAVDAAVAAQLALELPVRMGLATGEAELRAGDYFGAVLNRAARVMAAGHGGQILLAESTAGLLGGVGLVDLGPRRLRDVPMPVGVFQVHAPGLRADFPPLRALDASPGNLRPATTSLIGRESEVAEVQAAVKAHRLVTLTGVGGVGKTRLALEVAARLAGEFPDGVWVFELAAVTDPAAVPDAVAAVLGITQQPGETVSESVAAALEDRVCLLVIDNCEHILDAAADLVEAVLERSATVRVLATSREGLGAADEQIWRVLSLDVSAGFQSAAVSLLIERAQSVASDFSVDRPAEVDAVVEICRRLDGIPLAVELAASRMASMSASEVSSRLDHRFRLLVGSRRGLARHQTLRHAVAWSYDLLDDAEKSLLERCSVFAGGFDLESARAVAGFKDHDDYATLEVLDALVRKSLLIADRSKGRTRYSMLETIRQFAEEQLVAHGAAVEVRVAHARYFAAKDADIMTLWDSPEQRYAYDWFTTELANLRTAFRWAADDGDLDAAAAIVTLSGLFGVLLENLEAVAWAEELFESAQAVGHPRLVSVCSIASLCYMLGRIDDALAYSEAGRAAMERGVGGVPIGLSELWLGAVYSAIGEADKYADFYRNHLTRCRDTYGLARICVAISLANGGRPDEARSVATGMIEAAEATRNPYVVSFALLCYGMAWSDEDPHRALDALRRGVAVAQESGNRANETYLAMTLAMTLPRIEADPTNPLVELDNITLAIRTYSGAGNTGQIRAALGLLTTFLDRHGYYEPAAVVAGFACVAPTAASMVRDFRTAVAHLRDVLGDPTYESLARKGEAMTTAAMATYACDQIDQARTELNA</sequence>
<name>A0A1A2TKE6_MYCNT</name>
<evidence type="ECO:0000259" key="1">
    <source>
        <dbReference type="PROSITE" id="PS50125"/>
    </source>
</evidence>
<dbReference type="PRINTS" id="PR00364">
    <property type="entry name" value="DISEASERSIST"/>
</dbReference>
<dbReference type="GO" id="GO:0009190">
    <property type="term" value="P:cyclic nucleotide biosynthetic process"/>
    <property type="evidence" value="ECO:0007669"/>
    <property type="project" value="InterPro"/>
</dbReference>
<dbReference type="SUPFAM" id="SSF55073">
    <property type="entry name" value="Nucleotide cyclase"/>
    <property type="match status" value="1"/>
</dbReference>
<dbReference type="Pfam" id="PF25872">
    <property type="entry name" value="HTH_77"/>
    <property type="match status" value="1"/>
</dbReference>
<dbReference type="AlphaFoldDB" id="A0A1A2TKE6"/>
<comment type="caution">
    <text evidence="2">The sequence shown here is derived from an EMBL/GenBank/DDBJ whole genome shotgun (WGS) entry which is preliminary data.</text>
</comment>
<dbReference type="InterPro" id="IPR011990">
    <property type="entry name" value="TPR-like_helical_dom_sf"/>
</dbReference>
<evidence type="ECO:0000313" key="3">
    <source>
        <dbReference type="Proteomes" id="UP000092389"/>
    </source>
</evidence>
<dbReference type="Gene3D" id="1.25.40.10">
    <property type="entry name" value="Tetratricopeptide repeat domain"/>
    <property type="match status" value="1"/>
</dbReference>
<dbReference type="Proteomes" id="UP000092389">
    <property type="component" value="Unassembled WGS sequence"/>
</dbReference>
<dbReference type="InterPro" id="IPR058852">
    <property type="entry name" value="HTH_77"/>
</dbReference>
<dbReference type="InterPro" id="IPR001054">
    <property type="entry name" value="A/G_cyclase"/>
</dbReference>
<organism evidence="2 3">
    <name type="scientific">Mycobacterium mantenii</name>
    <dbReference type="NCBI Taxonomy" id="560555"/>
    <lineage>
        <taxon>Bacteria</taxon>
        <taxon>Bacillati</taxon>
        <taxon>Actinomycetota</taxon>
        <taxon>Actinomycetes</taxon>
        <taxon>Mycobacteriales</taxon>
        <taxon>Mycobacteriaceae</taxon>
        <taxon>Mycobacterium</taxon>
        <taxon>Mycobacterium avium complex (MAC)</taxon>
    </lineage>
</organism>
<dbReference type="Pfam" id="PF00211">
    <property type="entry name" value="Guanylate_cyc"/>
    <property type="match status" value="1"/>
</dbReference>
<dbReference type="GO" id="GO:0004016">
    <property type="term" value="F:adenylate cyclase activity"/>
    <property type="evidence" value="ECO:0007669"/>
    <property type="project" value="UniProtKB-ARBA"/>
</dbReference>
<dbReference type="PANTHER" id="PTHR47691:SF3">
    <property type="entry name" value="HTH-TYPE TRANSCRIPTIONAL REGULATOR RV0890C-RELATED"/>
    <property type="match status" value="1"/>
</dbReference>
<dbReference type="InterPro" id="IPR027417">
    <property type="entry name" value="P-loop_NTPase"/>
</dbReference>
<dbReference type="Gene3D" id="3.40.50.300">
    <property type="entry name" value="P-loop containing nucleotide triphosphate hydrolases"/>
    <property type="match status" value="1"/>
</dbReference>
<feature type="domain" description="Guanylate cyclase" evidence="1">
    <location>
        <begin position="14"/>
        <end position="117"/>
    </location>
</feature>
<evidence type="ECO:0000313" key="2">
    <source>
        <dbReference type="EMBL" id="OBH76825.1"/>
    </source>
</evidence>
<dbReference type="InterPro" id="IPR036388">
    <property type="entry name" value="WH-like_DNA-bd_sf"/>
</dbReference>
<dbReference type="GO" id="GO:0043531">
    <property type="term" value="F:ADP binding"/>
    <property type="evidence" value="ECO:0007669"/>
    <property type="project" value="InterPro"/>
</dbReference>
<dbReference type="PROSITE" id="PS50125">
    <property type="entry name" value="GUANYLATE_CYCLASE_2"/>
    <property type="match status" value="1"/>
</dbReference>
<dbReference type="SMART" id="SM00044">
    <property type="entry name" value="CYCc"/>
    <property type="match status" value="1"/>
</dbReference>
<dbReference type="GO" id="GO:0035556">
    <property type="term" value="P:intracellular signal transduction"/>
    <property type="evidence" value="ECO:0007669"/>
    <property type="project" value="InterPro"/>
</dbReference>
<gene>
    <name evidence="2" type="ORF">A5683_20575</name>
</gene>
<dbReference type="SUPFAM" id="SSF52540">
    <property type="entry name" value="P-loop containing nucleoside triphosphate hydrolases"/>
    <property type="match status" value="1"/>
</dbReference>
<dbReference type="CDD" id="cd07302">
    <property type="entry name" value="CHD"/>
    <property type="match status" value="1"/>
</dbReference>